<evidence type="ECO:0000313" key="3">
    <source>
        <dbReference type="Proteomes" id="UP000019812"/>
    </source>
</evidence>
<dbReference type="RefSeq" id="WP_034926129.1">
    <property type="nucleotide sequence ID" value="NZ_JDSS02000022.1"/>
</dbReference>
<sequence>MAFKRRVFVSFQNPELLDTRRRELQDQVIKRIEALGLQPEMFFQAGTASSMAWSLPNAVEILRRCVGAVVLAFPRWEVSSNTQEPYHLASEYAHIEGAIAGTLRLPLLIVAERGLADRGITWTGAGHPILYMPKDAPVTWLDGDAFRHRFGVWSDQVAERSDVFLGYSSKARATAQAVHLFLKERLNLRVRNWEIDFAAAGMILDEIETAARVCSGGVFLFTKDDELSGTEVKAAPRDNVVFEAGYFAAAKGRERVLIIREEGAKMPADLGGNIYLSLSARDDIRPIESAIRDFVERRL</sequence>
<evidence type="ECO:0000313" key="2">
    <source>
        <dbReference type="EMBL" id="KFB68117.1"/>
    </source>
</evidence>
<protein>
    <submittedName>
        <fullName evidence="2">ABC-type sugar transport system, periplasmic component</fullName>
    </submittedName>
</protein>
<name>A0A084Y073_9PROT</name>
<keyword evidence="2" id="KW-0762">Sugar transport</keyword>
<dbReference type="InterPro" id="IPR019302">
    <property type="entry name" value="CAP12/PCTIR_TIR_dom"/>
</dbReference>
<feature type="domain" description="CD-NTase-associated protein 12/Pycsar effector protein TIR" evidence="1">
    <location>
        <begin position="163"/>
        <end position="278"/>
    </location>
</feature>
<dbReference type="STRING" id="1457154.CAPSK01_002327"/>
<dbReference type="AlphaFoldDB" id="A0A084Y073"/>
<dbReference type="Proteomes" id="UP000019812">
    <property type="component" value="Unassembled WGS sequence"/>
</dbReference>
<dbReference type="Pfam" id="PF10137">
    <property type="entry name" value="CAP12-PCTIR_TIR"/>
    <property type="match status" value="1"/>
</dbReference>
<reference evidence="2 3" key="1">
    <citation type="submission" date="2014-07" db="EMBL/GenBank/DDBJ databases">
        <title>Expanding our view of genomic diversity in Candidatus Accumulibacter clades.</title>
        <authorList>
            <person name="Skennerton C.T."/>
            <person name="Barr J.J."/>
            <person name="Slater F.R."/>
            <person name="Bond P.L."/>
            <person name="Tyson G.W."/>
        </authorList>
    </citation>
    <scope>NUCLEOTIDE SEQUENCE [LARGE SCALE GENOMIC DNA]</scope>
    <source>
        <strain evidence="3">SK-01</strain>
    </source>
</reference>
<evidence type="ECO:0000259" key="1">
    <source>
        <dbReference type="Pfam" id="PF10137"/>
    </source>
</evidence>
<organism evidence="2 3">
    <name type="scientific">Candidatus Accumulibacter vicinus</name>
    <dbReference type="NCBI Taxonomy" id="2954382"/>
    <lineage>
        <taxon>Bacteria</taxon>
        <taxon>Pseudomonadati</taxon>
        <taxon>Pseudomonadota</taxon>
        <taxon>Betaproteobacteria</taxon>
        <taxon>Candidatus Accumulibacter</taxon>
    </lineage>
</organism>
<comment type="caution">
    <text evidence="2">The sequence shown here is derived from an EMBL/GenBank/DDBJ whole genome shotgun (WGS) entry which is preliminary data.</text>
</comment>
<gene>
    <name evidence="2" type="ORF">CAPSK01_002327</name>
</gene>
<keyword evidence="2" id="KW-0813">Transport</keyword>
<dbReference type="GO" id="GO:0050135">
    <property type="term" value="F:NADP+ nucleosidase activity"/>
    <property type="evidence" value="ECO:0007669"/>
    <property type="project" value="InterPro"/>
</dbReference>
<dbReference type="EMBL" id="JDSS02000022">
    <property type="protein sequence ID" value="KFB68117.1"/>
    <property type="molecule type" value="Genomic_DNA"/>
</dbReference>
<proteinExistence type="predicted"/>
<accession>A0A084Y073</accession>